<evidence type="ECO:0000313" key="2">
    <source>
        <dbReference type="EMBL" id="GBF98128.1"/>
    </source>
</evidence>
<dbReference type="Proteomes" id="UP000247498">
    <property type="component" value="Unassembled WGS sequence"/>
</dbReference>
<proteinExistence type="predicted"/>
<accession>A0A2V0PE45</accession>
<feature type="compositionally biased region" description="Pro residues" evidence="1">
    <location>
        <begin position="283"/>
        <end position="303"/>
    </location>
</feature>
<dbReference type="EMBL" id="BDRX01000117">
    <property type="protein sequence ID" value="GBF98128.1"/>
    <property type="molecule type" value="Genomic_DNA"/>
</dbReference>
<dbReference type="AlphaFoldDB" id="A0A2V0PE45"/>
<feature type="compositionally biased region" description="Low complexity" evidence="1">
    <location>
        <begin position="304"/>
        <end position="336"/>
    </location>
</feature>
<sequence>MRGPASRRWDHQAAATTAAAGPAARSTAPPLLRRAAAAAASAAARAAAIRLGSAAPRAAAQRREGTGEAEPDGRGVPSAPSEAAAGAPSSSGSSGGGGTGSSSTGGGSGRSGGALPWGRSSGSGSGSGPKAPTVQRVGPVAAPEQPASGPVNAWQAARQQEARARKAESARLQRQQQEEEERERQRRARARAEAEAAAEAPASASTLPPPLKLLPPRAPRGAGAGDRAGGDARLAAPPQRAKPTSLFGGLLVGGDAAPPAGAPHAGIVRSTRARRTARLRPPVQLPRPPPGLGTGPRRPPPPDTGDAAAAAAAEAAGAAVGASPSAGGPQPAADLSGGAGGLDDAFEMDWLSGGEEGSAAVGGLPALPPMPTDARAGEARAAQQSAPQRQPQRGGGSSTGSSSGSGRGSSSGRAAGGAAQRGGFAGGGGFLGGLADPLPGLQGGLLFGGDAKPAPAETAAAQQREAPPAAAAPLPDWPSVDSRTWPAAAAGLLPRLYDPTWHTSLAAFAADVWHAAREAHDRGDAAALDACHAFARACVLQRGDSGGGGGDGGGGRGGRSSGSKGRGARGGGEASSCSAYAQGCCLLPLAEAASDPDAGALLAGAASALGAPAVRALLLPMAARIGGAAAAAAVEGALRRSGGGGGGLEGDGAPAVAAAAPGLWDGLDVVLALTDVYPGAAPSIAAHLAQQHGAWLD</sequence>
<dbReference type="InParanoid" id="A0A2V0PE45"/>
<gene>
    <name evidence="2" type="ORF">Rsub_10540</name>
</gene>
<keyword evidence="3" id="KW-1185">Reference proteome</keyword>
<evidence type="ECO:0000313" key="3">
    <source>
        <dbReference type="Proteomes" id="UP000247498"/>
    </source>
</evidence>
<feature type="compositionally biased region" description="Low complexity" evidence="1">
    <location>
        <begin position="13"/>
        <end position="59"/>
    </location>
</feature>
<feature type="compositionally biased region" description="Basic and acidic residues" evidence="1">
    <location>
        <begin position="160"/>
        <end position="171"/>
    </location>
</feature>
<dbReference type="STRING" id="307507.A0A2V0PE45"/>
<evidence type="ECO:0000256" key="1">
    <source>
        <dbReference type="SAM" id="MobiDB-lite"/>
    </source>
</evidence>
<name>A0A2V0PE45_9CHLO</name>
<comment type="caution">
    <text evidence="2">The sequence shown here is derived from an EMBL/GenBank/DDBJ whole genome shotgun (WGS) entry which is preliminary data.</text>
</comment>
<feature type="compositionally biased region" description="Pro residues" evidence="1">
    <location>
        <begin position="207"/>
        <end position="218"/>
    </location>
</feature>
<dbReference type="OrthoDB" id="10679834at2759"/>
<protein>
    <submittedName>
        <fullName evidence="2">Uncharacterized protein</fullName>
    </submittedName>
</protein>
<feature type="compositionally biased region" description="Low complexity" evidence="1">
    <location>
        <begin position="379"/>
        <end position="392"/>
    </location>
</feature>
<feature type="compositionally biased region" description="Gly residues" evidence="1">
    <location>
        <begin position="93"/>
        <end position="112"/>
    </location>
</feature>
<feature type="compositionally biased region" description="Low complexity" evidence="1">
    <location>
        <begin position="351"/>
        <end position="364"/>
    </location>
</feature>
<feature type="compositionally biased region" description="Gly residues" evidence="1">
    <location>
        <begin position="393"/>
        <end position="409"/>
    </location>
</feature>
<feature type="region of interest" description="Disordered" evidence="1">
    <location>
        <begin position="1"/>
        <end position="420"/>
    </location>
</feature>
<feature type="region of interest" description="Disordered" evidence="1">
    <location>
        <begin position="452"/>
        <end position="478"/>
    </location>
</feature>
<feature type="compositionally biased region" description="Low complexity" evidence="1">
    <location>
        <begin position="452"/>
        <end position="474"/>
    </location>
</feature>
<reference evidence="2 3" key="1">
    <citation type="journal article" date="2018" name="Sci. Rep.">
        <title>Raphidocelis subcapitata (=Pseudokirchneriella subcapitata) provides an insight into genome evolution and environmental adaptations in the Sphaeropleales.</title>
        <authorList>
            <person name="Suzuki S."/>
            <person name="Yamaguchi H."/>
            <person name="Nakajima N."/>
            <person name="Kawachi M."/>
        </authorList>
    </citation>
    <scope>NUCLEOTIDE SEQUENCE [LARGE SCALE GENOMIC DNA]</scope>
    <source>
        <strain evidence="2 3">NIES-35</strain>
    </source>
</reference>
<feature type="compositionally biased region" description="Low complexity" evidence="1">
    <location>
        <begin position="195"/>
        <end position="206"/>
    </location>
</feature>
<feature type="compositionally biased region" description="Low complexity" evidence="1">
    <location>
        <begin position="78"/>
        <end position="92"/>
    </location>
</feature>
<organism evidence="2 3">
    <name type="scientific">Raphidocelis subcapitata</name>
    <dbReference type="NCBI Taxonomy" id="307507"/>
    <lineage>
        <taxon>Eukaryota</taxon>
        <taxon>Viridiplantae</taxon>
        <taxon>Chlorophyta</taxon>
        <taxon>core chlorophytes</taxon>
        <taxon>Chlorophyceae</taxon>
        <taxon>CS clade</taxon>
        <taxon>Sphaeropleales</taxon>
        <taxon>Selenastraceae</taxon>
        <taxon>Raphidocelis</taxon>
    </lineage>
</organism>
<feature type="compositionally biased region" description="Low complexity" evidence="1">
    <location>
        <begin position="253"/>
        <end position="270"/>
    </location>
</feature>
<feature type="region of interest" description="Disordered" evidence="1">
    <location>
        <begin position="545"/>
        <end position="569"/>
    </location>
</feature>